<gene>
    <name evidence="2" type="ORF">GGC33_01120</name>
</gene>
<keyword evidence="1" id="KW-0812">Transmembrane</keyword>
<reference evidence="2 3" key="1">
    <citation type="submission" date="2019-11" db="EMBL/GenBank/DDBJ databases">
        <title>Isolation of a new High Light Tolerant Cyanobacteria.</title>
        <authorList>
            <person name="Dobson Z."/>
            <person name="Vaughn N."/>
            <person name="Vaughn M."/>
            <person name="Fromme P."/>
            <person name="Mazor Y."/>
        </authorList>
    </citation>
    <scope>NUCLEOTIDE SEQUENCE [LARGE SCALE GENOMIC DNA]</scope>
    <source>
        <strain evidence="2 3">0216</strain>
    </source>
</reference>
<keyword evidence="1" id="KW-0472">Membrane</keyword>
<comment type="caution">
    <text evidence="2">The sequence shown here is derived from an EMBL/GenBank/DDBJ whole genome shotgun (WGS) entry which is preliminary data.</text>
</comment>
<dbReference type="RefSeq" id="WP_099435070.1">
    <property type="nucleotide sequence ID" value="NZ_WMIA01000001.1"/>
</dbReference>
<proteinExistence type="predicted"/>
<evidence type="ECO:0000313" key="3">
    <source>
        <dbReference type="Proteomes" id="UP000437131"/>
    </source>
</evidence>
<sequence length="220" mass="25260">MQRNYKILERRKEVFKLCKEAEAEGITSYPKIANYVYEKTGKKCSYDTIQAYKLDKIAQEKATGILITEKQLIKLYLDNPQLLFPEYLDKIKNTQFTLKKNIVNILTWTIALIITVTGYLAWNNRQLILNLGKKTTTEEIRLTLNKDYTTSVFKGINKSLALVYGYLYIDFIEELSAPPKGILLNKDKGLVIINNVSITVLINYLDGQYAEGELIITGEQ</sequence>
<name>A0A844GS09_9CHRO</name>
<dbReference type="EMBL" id="WMIA01000001">
    <property type="protein sequence ID" value="MTF37538.1"/>
    <property type="molecule type" value="Genomic_DNA"/>
</dbReference>
<feature type="transmembrane region" description="Helical" evidence="1">
    <location>
        <begin position="102"/>
        <end position="122"/>
    </location>
</feature>
<organism evidence="2 3">
    <name type="scientific">Cyanobacterium aponinum 0216</name>
    <dbReference type="NCBI Taxonomy" id="2676140"/>
    <lineage>
        <taxon>Bacteria</taxon>
        <taxon>Bacillati</taxon>
        <taxon>Cyanobacteriota</taxon>
        <taxon>Cyanophyceae</taxon>
        <taxon>Oscillatoriophycideae</taxon>
        <taxon>Chroococcales</taxon>
        <taxon>Geminocystaceae</taxon>
        <taxon>Cyanobacterium</taxon>
    </lineage>
</organism>
<keyword evidence="1" id="KW-1133">Transmembrane helix</keyword>
<evidence type="ECO:0000313" key="2">
    <source>
        <dbReference type="EMBL" id="MTF37538.1"/>
    </source>
</evidence>
<dbReference type="Proteomes" id="UP000437131">
    <property type="component" value="Unassembled WGS sequence"/>
</dbReference>
<accession>A0A844GS09</accession>
<protein>
    <submittedName>
        <fullName evidence="2">Uncharacterized protein</fullName>
    </submittedName>
</protein>
<evidence type="ECO:0000256" key="1">
    <source>
        <dbReference type="SAM" id="Phobius"/>
    </source>
</evidence>
<dbReference type="AlphaFoldDB" id="A0A844GS09"/>